<evidence type="ECO:0000256" key="1">
    <source>
        <dbReference type="ARBA" id="ARBA00010141"/>
    </source>
</evidence>
<dbReference type="AlphaFoldDB" id="A0AAU3HYP7"/>
<evidence type="ECO:0000256" key="2">
    <source>
        <dbReference type="ARBA" id="ARBA00022723"/>
    </source>
</evidence>
<comment type="cofactor">
    <cofactor evidence="10">
        <name>NAD(+)</name>
        <dbReference type="ChEBI" id="CHEBI:57540"/>
    </cofactor>
    <text evidence="10">Binds 1 NAD(+) per subunit.</text>
</comment>
<dbReference type="Pfam" id="PF11975">
    <property type="entry name" value="Glyco_hydro_4C"/>
    <property type="match status" value="1"/>
</dbReference>
<feature type="binding site" evidence="8">
    <location>
        <position position="164"/>
    </location>
    <ligand>
        <name>Mn(2+)</name>
        <dbReference type="ChEBI" id="CHEBI:29035"/>
    </ligand>
</feature>
<keyword evidence="3 10" id="KW-0378">Hydrolase</keyword>
<dbReference type="CDD" id="cd05296">
    <property type="entry name" value="GH4_P_beta_glucosidase"/>
    <property type="match status" value="1"/>
</dbReference>
<protein>
    <submittedName>
        <fullName evidence="12">6-phospho-beta-glucosidase</fullName>
    </submittedName>
</protein>
<gene>
    <name evidence="12" type="ORF">OG699_16920</name>
</gene>
<evidence type="ECO:0000259" key="11">
    <source>
        <dbReference type="Pfam" id="PF11975"/>
    </source>
</evidence>
<dbReference type="InterPro" id="IPR015955">
    <property type="entry name" value="Lactate_DH/Glyco_Ohase_4_C"/>
</dbReference>
<dbReference type="InterPro" id="IPR036291">
    <property type="entry name" value="NAD(P)-bd_dom_sf"/>
</dbReference>
<reference evidence="12" key="1">
    <citation type="submission" date="2022-10" db="EMBL/GenBank/DDBJ databases">
        <title>The complete genomes of actinobacterial strains from the NBC collection.</title>
        <authorList>
            <person name="Joergensen T.S."/>
            <person name="Alvarez Arevalo M."/>
            <person name="Sterndorff E.B."/>
            <person name="Faurdal D."/>
            <person name="Vuksanovic O."/>
            <person name="Mourched A.-S."/>
            <person name="Charusanti P."/>
            <person name="Shaw S."/>
            <person name="Blin K."/>
            <person name="Weber T."/>
        </authorList>
    </citation>
    <scope>NUCLEOTIDE SEQUENCE</scope>
    <source>
        <strain evidence="12">NBC_01393</strain>
    </source>
</reference>
<keyword evidence="5 8" id="KW-0464">Manganese</keyword>
<dbReference type="InterPro" id="IPR022616">
    <property type="entry name" value="Glyco_hydro_4_C"/>
</dbReference>
<sequence>MKLTVVGGGSTYTPELIDGFARLRDTLPVEELVLVDPAAERLELVGGLARRILAKQGHPGRIVTTSDLDAGVEGADAVLLQLRVGGQAAREQDETWPLECGCVGQETTGAGGLAKALRTVPVVLDIAERVRRANPDAWIIDFTNPVGIVTRALLQAGHKAVGLCNVAIGFQRKFAGLLGVSPTDVHLDHVGLNHLTWETGVRLGGPAGENVLPRLLAEHGDTVAADLRLPLSLVERLGVVPSYYLRYFYAHDEVVRELRTKPSRAAEVAEMERQLLTMYGDPALDEKPELLAKRGGAYYSEAAVDLAAALLGGGGSPYQVVNTYNRGTLPFLPDDAVIEVQAAVGAKGPAPLPVPAVDPLYAGLMANVTAYEDLALDAALRGGHDRVFRALLAHPLVGQYDRADALTDQLIAHNREHLAWA</sequence>
<dbReference type="Gene3D" id="3.40.50.720">
    <property type="entry name" value="NAD(P)-binding Rossmann-like Domain"/>
    <property type="match status" value="1"/>
</dbReference>
<keyword evidence="6 10" id="KW-0326">Glycosidase</keyword>
<dbReference type="Gene3D" id="3.90.110.10">
    <property type="entry name" value="Lactate dehydrogenase/glycoside hydrolase, family 4, C-terminal"/>
    <property type="match status" value="1"/>
</dbReference>
<evidence type="ECO:0000256" key="9">
    <source>
        <dbReference type="PIRSR" id="PIRSR601088-4"/>
    </source>
</evidence>
<dbReference type="SUPFAM" id="SSF56327">
    <property type="entry name" value="LDH C-terminal domain-like"/>
    <property type="match status" value="1"/>
</dbReference>
<feature type="binding site" evidence="7">
    <location>
        <position position="90"/>
    </location>
    <ligand>
        <name>substrate</name>
    </ligand>
</feature>
<evidence type="ECO:0000256" key="6">
    <source>
        <dbReference type="ARBA" id="ARBA00023295"/>
    </source>
</evidence>
<dbReference type="InterPro" id="IPR001088">
    <property type="entry name" value="Glyco_hydro_4"/>
</dbReference>
<evidence type="ECO:0000256" key="5">
    <source>
        <dbReference type="ARBA" id="ARBA00023211"/>
    </source>
</evidence>
<dbReference type="PANTHER" id="PTHR32092:SF5">
    <property type="entry name" value="6-PHOSPHO-BETA-GLUCOSIDASE"/>
    <property type="match status" value="1"/>
</dbReference>
<dbReference type="GO" id="GO:0016616">
    <property type="term" value="F:oxidoreductase activity, acting on the CH-OH group of donors, NAD or NADP as acceptor"/>
    <property type="evidence" value="ECO:0007669"/>
    <property type="project" value="InterPro"/>
</dbReference>
<feature type="binding site" evidence="7">
    <location>
        <position position="264"/>
    </location>
    <ligand>
        <name>substrate</name>
    </ligand>
</feature>
<evidence type="ECO:0000256" key="3">
    <source>
        <dbReference type="ARBA" id="ARBA00022801"/>
    </source>
</evidence>
<evidence type="ECO:0000256" key="4">
    <source>
        <dbReference type="ARBA" id="ARBA00023027"/>
    </source>
</evidence>
<feature type="domain" description="Glycosyl hydrolase family 4 C-terminal" evidence="11">
    <location>
        <begin position="190"/>
        <end position="397"/>
    </location>
</feature>
<organism evidence="12">
    <name type="scientific">Streptomyces sp. NBC_01393</name>
    <dbReference type="NCBI Taxonomy" id="2903851"/>
    <lineage>
        <taxon>Bacteria</taxon>
        <taxon>Bacillati</taxon>
        <taxon>Actinomycetota</taxon>
        <taxon>Actinomycetes</taxon>
        <taxon>Kitasatosporales</taxon>
        <taxon>Streptomycetaceae</taxon>
        <taxon>Streptomyces</taxon>
    </lineage>
</organism>
<dbReference type="EMBL" id="CP109546">
    <property type="protein sequence ID" value="WTZ09530.1"/>
    <property type="molecule type" value="Genomic_DNA"/>
</dbReference>
<evidence type="ECO:0000256" key="7">
    <source>
        <dbReference type="PIRSR" id="PIRSR601088-2"/>
    </source>
</evidence>
<dbReference type="Pfam" id="PF02056">
    <property type="entry name" value="Glyco_hydro_4"/>
    <property type="match status" value="1"/>
</dbReference>
<proteinExistence type="inferred from homology"/>
<feature type="binding site" evidence="8">
    <location>
        <position position="194"/>
    </location>
    <ligand>
        <name>Mn(2+)</name>
        <dbReference type="ChEBI" id="CHEBI:29035"/>
    </ligand>
</feature>
<keyword evidence="8" id="KW-0170">Cobalt</keyword>
<keyword evidence="8" id="KW-0408">Iron</keyword>
<accession>A0AAU3HYP7</accession>
<feature type="site" description="Increases basicity of active site Tyr" evidence="9">
    <location>
        <position position="106"/>
    </location>
</feature>
<comment type="similarity">
    <text evidence="1 10">Belongs to the glycosyl hydrolase 4 family.</text>
</comment>
<keyword evidence="8" id="KW-0533">Nickel</keyword>
<keyword evidence="4 10" id="KW-0520">NAD</keyword>
<evidence type="ECO:0000256" key="10">
    <source>
        <dbReference type="RuleBase" id="RU361152"/>
    </source>
</evidence>
<dbReference type="GO" id="GO:0005975">
    <property type="term" value="P:carbohydrate metabolic process"/>
    <property type="evidence" value="ECO:0007669"/>
    <property type="project" value="InterPro"/>
</dbReference>
<feature type="binding site" evidence="7">
    <location>
        <position position="144"/>
    </location>
    <ligand>
        <name>substrate</name>
    </ligand>
</feature>
<dbReference type="PRINTS" id="PR00732">
    <property type="entry name" value="GLHYDRLASE4"/>
</dbReference>
<evidence type="ECO:0000313" key="12">
    <source>
        <dbReference type="EMBL" id="WTZ09530.1"/>
    </source>
</evidence>
<dbReference type="PANTHER" id="PTHR32092">
    <property type="entry name" value="6-PHOSPHO-BETA-GLUCOSIDASE-RELATED"/>
    <property type="match status" value="1"/>
</dbReference>
<name>A0AAU3HYP7_9ACTN</name>
<dbReference type="GO" id="GO:0046872">
    <property type="term" value="F:metal ion binding"/>
    <property type="evidence" value="ECO:0007669"/>
    <property type="project" value="UniProtKB-KW"/>
</dbReference>
<evidence type="ECO:0000256" key="8">
    <source>
        <dbReference type="PIRSR" id="PIRSR601088-3"/>
    </source>
</evidence>
<keyword evidence="2 8" id="KW-0479">Metal-binding</keyword>
<dbReference type="SUPFAM" id="SSF51735">
    <property type="entry name" value="NAD(P)-binding Rossmann-fold domains"/>
    <property type="match status" value="1"/>
</dbReference>
<dbReference type="GO" id="GO:0004553">
    <property type="term" value="F:hydrolase activity, hydrolyzing O-glycosyl compounds"/>
    <property type="evidence" value="ECO:0007669"/>
    <property type="project" value="InterPro"/>
</dbReference>